<dbReference type="SUPFAM" id="SSF53328">
    <property type="entry name" value="Formyltransferase"/>
    <property type="match status" value="1"/>
</dbReference>
<gene>
    <name evidence="6" type="ORF">GDO81_006981</name>
</gene>
<evidence type="ECO:0000313" key="7">
    <source>
        <dbReference type="Proteomes" id="UP000824782"/>
    </source>
</evidence>
<evidence type="ECO:0000256" key="4">
    <source>
        <dbReference type="ARBA" id="ARBA00022755"/>
    </source>
</evidence>
<keyword evidence="4" id="KW-0658">Purine biosynthesis</keyword>
<keyword evidence="7" id="KW-1185">Reference proteome</keyword>
<dbReference type="Proteomes" id="UP000824782">
    <property type="component" value="Unassembled WGS sequence"/>
</dbReference>
<dbReference type="AlphaFoldDB" id="A0AAV7D0J8"/>
<dbReference type="InterPro" id="IPR002376">
    <property type="entry name" value="Formyl_transf_N"/>
</dbReference>
<name>A0AAV7D0J8_ENGPU</name>
<dbReference type="Pfam" id="PF00551">
    <property type="entry name" value="Formyl_trans_N"/>
    <property type="match status" value="1"/>
</dbReference>
<dbReference type="PANTHER" id="PTHR43369:SF2">
    <property type="entry name" value="PHOSPHORIBOSYLGLYCINAMIDE FORMYLTRANSFERASE"/>
    <property type="match status" value="1"/>
</dbReference>
<accession>A0AAV7D0J8</accession>
<keyword evidence="3" id="KW-0808">Transferase</keyword>
<sequence length="179" mass="19646">MDTIRQLGSCVRLSLVISNKSAVEELKKAAGMGIPTRVIDHTMFGCHSEFERVICKVLEEFSIDLICIAGFGRILSERFPMRWRGKILKLYSSLFPSMKMDKSPITGSKVRGCTMCFLLDGNIPGPTILQETFTAESEGAMEDAEERAVAKALHLVASGGVTLGPDGCMSWISGDWTHK</sequence>
<dbReference type="Gene3D" id="3.40.50.170">
    <property type="entry name" value="Formyl transferase, N-terminal domain"/>
    <property type="match status" value="1"/>
</dbReference>
<dbReference type="PANTHER" id="PTHR43369">
    <property type="entry name" value="PHOSPHORIBOSYLGLYCINAMIDE FORMYLTRANSFERASE"/>
    <property type="match status" value="1"/>
</dbReference>
<proteinExistence type="predicted"/>
<dbReference type="EMBL" id="WNYA01000002">
    <property type="protein sequence ID" value="KAG8590945.1"/>
    <property type="molecule type" value="Genomic_DNA"/>
</dbReference>
<evidence type="ECO:0000256" key="2">
    <source>
        <dbReference type="ARBA" id="ARBA00012254"/>
    </source>
</evidence>
<organism evidence="6 7">
    <name type="scientific">Engystomops pustulosus</name>
    <name type="common">Tungara frog</name>
    <name type="synonym">Physalaemus pustulosus</name>
    <dbReference type="NCBI Taxonomy" id="76066"/>
    <lineage>
        <taxon>Eukaryota</taxon>
        <taxon>Metazoa</taxon>
        <taxon>Chordata</taxon>
        <taxon>Craniata</taxon>
        <taxon>Vertebrata</taxon>
        <taxon>Euteleostomi</taxon>
        <taxon>Amphibia</taxon>
        <taxon>Batrachia</taxon>
        <taxon>Anura</taxon>
        <taxon>Neobatrachia</taxon>
        <taxon>Hyloidea</taxon>
        <taxon>Leptodactylidae</taxon>
        <taxon>Leiuperinae</taxon>
        <taxon>Engystomops</taxon>
    </lineage>
</organism>
<dbReference type="GO" id="GO:0006189">
    <property type="term" value="P:'de novo' IMP biosynthetic process"/>
    <property type="evidence" value="ECO:0007669"/>
    <property type="project" value="TreeGrafter"/>
</dbReference>
<dbReference type="GO" id="GO:0005737">
    <property type="term" value="C:cytoplasm"/>
    <property type="evidence" value="ECO:0007669"/>
    <property type="project" value="TreeGrafter"/>
</dbReference>
<evidence type="ECO:0000313" key="6">
    <source>
        <dbReference type="EMBL" id="KAG8590945.1"/>
    </source>
</evidence>
<reference evidence="6" key="1">
    <citation type="thesis" date="2020" institute="ProQuest LLC" country="789 East Eisenhower Parkway, Ann Arbor, MI, USA">
        <title>Comparative Genomics and Chromosome Evolution.</title>
        <authorList>
            <person name="Mudd A.B."/>
        </authorList>
    </citation>
    <scope>NUCLEOTIDE SEQUENCE</scope>
    <source>
        <strain evidence="6">237g6f4</strain>
        <tissue evidence="6">Blood</tissue>
    </source>
</reference>
<protein>
    <recommendedName>
        <fullName evidence="2">phosphoribosylglycinamide formyltransferase 1</fullName>
        <ecNumber evidence="2">2.1.2.2</ecNumber>
    </recommendedName>
</protein>
<comment type="caution">
    <text evidence="6">The sequence shown here is derived from an EMBL/GenBank/DDBJ whole genome shotgun (WGS) entry which is preliminary data.</text>
</comment>
<comment type="pathway">
    <text evidence="1">Purine metabolism; IMP biosynthesis via de novo pathway; N(2)-formyl-N(1)-(5-phospho-D-ribosyl)glycinamide from N(1)-(5-phospho-D-ribosyl)glycinamide (10-formyl THF route): step 1/1.</text>
</comment>
<evidence type="ECO:0000256" key="3">
    <source>
        <dbReference type="ARBA" id="ARBA00022679"/>
    </source>
</evidence>
<dbReference type="EC" id="2.1.2.2" evidence="2"/>
<dbReference type="InterPro" id="IPR036477">
    <property type="entry name" value="Formyl_transf_N_sf"/>
</dbReference>
<evidence type="ECO:0000256" key="1">
    <source>
        <dbReference type="ARBA" id="ARBA00005054"/>
    </source>
</evidence>
<feature type="domain" description="Formyl transferase N-terminal" evidence="5">
    <location>
        <begin position="5"/>
        <end position="148"/>
    </location>
</feature>
<evidence type="ECO:0000259" key="5">
    <source>
        <dbReference type="Pfam" id="PF00551"/>
    </source>
</evidence>
<dbReference type="GO" id="GO:0004644">
    <property type="term" value="F:phosphoribosylglycinamide formyltransferase activity"/>
    <property type="evidence" value="ECO:0007669"/>
    <property type="project" value="UniProtKB-EC"/>
</dbReference>